<dbReference type="PANTHER" id="PTHR21022">
    <property type="entry name" value="PREPHENATE DEHYDRATASE P PROTEIN"/>
    <property type="match status" value="1"/>
</dbReference>
<keyword evidence="6 10" id="KW-0584">Phenylalanine biosynthesis</keyword>
<dbReference type="EMBL" id="JACHJU010000001">
    <property type="protein sequence ID" value="MBB4938363.1"/>
    <property type="molecule type" value="Genomic_DNA"/>
</dbReference>
<evidence type="ECO:0000256" key="6">
    <source>
        <dbReference type="ARBA" id="ARBA00023222"/>
    </source>
</evidence>
<evidence type="ECO:0000256" key="5">
    <source>
        <dbReference type="ARBA" id="ARBA00023141"/>
    </source>
</evidence>
<dbReference type="NCBIfam" id="NF008865">
    <property type="entry name" value="PRK11898.1"/>
    <property type="match status" value="1"/>
</dbReference>
<evidence type="ECO:0000313" key="14">
    <source>
        <dbReference type="Proteomes" id="UP000534286"/>
    </source>
</evidence>
<protein>
    <recommendedName>
        <fullName evidence="3 10">Prephenate dehydratase</fullName>
        <shortName evidence="10">PDT</shortName>
        <ecNumber evidence="2 10">4.2.1.51</ecNumber>
    </recommendedName>
</protein>
<accession>A0A7W7RVL3</accession>
<keyword evidence="14" id="KW-1185">Reference proteome</keyword>
<comment type="caution">
    <text evidence="13">The sequence shown here is derived from an EMBL/GenBank/DDBJ whole genome shotgun (WGS) entry which is preliminary data.</text>
</comment>
<comment type="pathway">
    <text evidence="1 10">Amino-acid biosynthesis; L-phenylalanine biosynthesis; phenylpyruvate from prephenate: step 1/1.</text>
</comment>
<evidence type="ECO:0000259" key="12">
    <source>
        <dbReference type="PROSITE" id="PS51671"/>
    </source>
</evidence>
<dbReference type="PROSITE" id="PS51171">
    <property type="entry name" value="PREPHENATE_DEHYDR_3"/>
    <property type="match status" value="1"/>
</dbReference>
<dbReference type="GO" id="GO:0005737">
    <property type="term" value="C:cytoplasm"/>
    <property type="evidence" value="ECO:0007669"/>
    <property type="project" value="TreeGrafter"/>
</dbReference>
<gene>
    <name evidence="10" type="primary">pheA</name>
    <name evidence="13" type="ORF">FHR32_002668</name>
</gene>
<dbReference type="UniPathway" id="UPA00121">
    <property type="reaction ID" value="UER00345"/>
</dbReference>
<organism evidence="13 14">
    <name type="scientific">Streptosporangium album</name>
    <dbReference type="NCBI Taxonomy" id="47479"/>
    <lineage>
        <taxon>Bacteria</taxon>
        <taxon>Bacillati</taxon>
        <taxon>Actinomycetota</taxon>
        <taxon>Actinomycetes</taxon>
        <taxon>Streptosporangiales</taxon>
        <taxon>Streptosporangiaceae</taxon>
        <taxon>Streptosporangium</taxon>
    </lineage>
</organism>
<dbReference type="PANTHER" id="PTHR21022:SF19">
    <property type="entry name" value="PREPHENATE DEHYDRATASE-RELATED"/>
    <property type="match status" value="1"/>
</dbReference>
<evidence type="ECO:0000256" key="4">
    <source>
        <dbReference type="ARBA" id="ARBA00022605"/>
    </source>
</evidence>
<name>A0A7W7RVL3_9ACTN</name>
<dbReference type="InterPro" id="IPR008242">
    <property type="entry name" value="Chor_mutase/pphenate_deHydtase"/>
</dbReference>
<dbReference type="GO" id="GO:0009094">
    <property type="term" value="P:L-phenylalanine biosynthetic process"/>
    <property type="evidence" value="ECO:0007669"/>
    <property type="project" value="UniProtKB-UniPathway"/>
</dbReference>
<dbReference type="Proteomes" id="UP000534286">
    <property type="component" value="Unassembled WGS sequence"/>
</dbReference>
<dbReference type="InterPro" id="IPR002912">
    <property type="entry name" value="ACT_dom"/>
</dbReference>
<dbReference type="Pfam" id="PF01842">
    <property type="entry name" value="ACT"/>
    <property type="match status" value="1"/>
</dbReference>
<evidence type="ECO:0000256" key="10">
    <source>
        <dbReference type="RuleBase" id="RU361254"/>
    </source>
</evidence>
<evidence type="ECO:0000256" key="3">
    <source>
        <dbReference type="ARBA" id="ARBA00021872"/>
    </source>
</evidence>
<evidence type="ECO:0000256" key="8">
    <source>
        <dbReference type="ARBA" id="ARBA00047848"/>
    </source>
</evidence>
<sequence>MPKLAYLGPKGTFTEEALRILAPEAERLPSANVGAALDAARRGEADGAVVPLENSLEGAITTTLDELAWGEPLSITAELLLPVEFSLLVRPGTRLGDIKRIFTHPAAITQCRNFTARELPGAVVVAAPSTAAAAQEVALPGSPYDAAIAARIAGDNYGLAELAANVGDRSDTVTRFVRVSRPGPPTEPTGSDRTSLVAFLADDHPGALLEMLTEFAVRGVNLTRIESRPTGDGIGRYFFHFDLEGHVADARVGEAISGLHRICADVRFLGSYPRADGLSPQIKRGTADGDFTEAADWLSRIRTGPV</sequence>
<evidence type="ECO:0000256" key="2">
    <source>
        <dbReference type="ARBA" id="ARBA00013147"/>
    </source>
</evidence>
<evidence type="ECO:0000259" key="11">
    <source>
        <dbReference type="PROSITE" id="PS51171"/>
    </source>
</evidence>
<dbReference type="InterPro" id="IPR001086">
    <property type="entry name" value="Preph_deHydtase"/>
</dbReference>
<keyword evidence="7 10" id="KW-0456">Lyase</keyword>
<reference evidence="13 14" key="1">
    <citation type="submission" date="2020-08" db="EMBL/GenBank/DDBJ databases">
        <title>Sequencing the genomes of 1000 actinobacteria strains.</title>
        <authorList>
            <person name="Klenk H.-P."/>
        </authorList>
    </citation>
    <scope>NUCLEOTIDE SEQUENCE [LARGE SCALE GENOMIC DNA]</scope>
    <source>
        <strain evidence="13 14">DSM 43023</strain>
    </source>
</reference>
<evidence type="ECO:0000256" key="9">
    <source>
        <dbReference type="PIRSR" id="PIRSR001500-2"/>
    </source>
</evidence>
<dbReference type="PROSITE" id="PS00857">
    <property type="entry name" value="PREPHENATE_DEHYDR_1"/>
    <property type="match status" value="1"/>
</dbReference>
<dbReference type="RefSeq" id="WP_184754550.1">
    <property type="nucleotide sequence ID" value="NZ_BAABEK010000045.1"/>
</dbReference>
<dbReference type="CDD" id="cd13632">
    <property type="entry name" value="PBP2_Aa-PDT_like"/>
    <property type="match status" value="1"/>
</dbReference>
<dbReference type="EC" id="4.2.1.51" evidence="2 10"/>
<dbReference type="FunFam" id="3.30.70.260:FF:000012">
    <property type="entry name" value="Prephenate dehydratase"/>
    <property type="match status" value="1"/>
</dbReference>
<dbReference type="InterPro" id="IPR018528">
    <property type="entry name" value="Preph_deHydtase_CS"/>
</dbReference>
<dbReference type="GO" id="GO:0004664">
    <property type="term" value="F:prephenate dehydratase activity"/>
    <property type="evidence" value="ECO:0007669"/>
    <property type="project" value="UniProtKB-UniRule"/>
</dbReference>
<dbReference type="Gene3D" id="3.40.190.10">
    <property type="entry name" value="Periplasmic binding protein-like II"/>
    <property type="match status" value="2"/>
</dbReference>
<dbReference type="PIRSF" id="PIRSF001500">
    <property type="entry name" value="Chor_mut_pdt_Ppr"/>
    <property type="match status" value="1"/>
</dbReference>
<dbReference type="FunFam" id="3.40.190.10:FF:000064">
    <property type="entry name" value="Prephenate dehydratase"/>
    <property type="match status" value="1"/>
</dbReference>
<feature type="domain" description="ACT" evidence="12">
    <location>
        <begin position="196"/>
        <end position="273"/>
    </location>
</feature>
<dbReference type="PROSITE" id="PS51671">
    <property type="entry name" value="ACT"/>
    <property type="match status" value="1"/>
</dbReference>
<dbReference type="SUPFAM" id="SSF55021">
    <property type="entry name" value="ACT-like"/>
    <property type="match status" value="1"/>
</dbReference>
<feature type="site" description="Essential for prephenate dehydratase activity" evidence="9">
    <location>
        <position position="174"/>
    </location>
</feature>
<dbReference type="Gene3D" id="3.30.70.260">
    <property type="match status" value="1"/>
</dbReference>
<comment type="catalytic activity">
    <reaction evidence="8 10">
        <text>prephenate + H(+) = 3-phenylpyruvate + CO2 + H2O</text>
        <dbReference type="Rhea" id="RHEA:21648"/>
        <dbReference type="ChEBI" id="CHEBI:15377"/>
        <dbReference type="ChEBI" id="CHEBI:15378"/>
        <dbReference type="ChEBI" id="CHEBI:16526"/>
        <dbReference type="ChEBI" id="CHEBI:18005"/>
        <dbReference type="ChEBI" id="CHEBI:29934"/>
        <dbReference type="EC" id="4.2.1.51"/>
    </reaction>
</comment>
<evidence type="ECO:0000313" key="13">
    <source>
        <dbReference type="EMBL" id="MBB4938363.1"/>
    </source>
</evidence>
<dbReference type="Pfam" id="PF00800">
    <property type="entry name" value="PDT"/>
    <property type="match status" value="1"/>
</dbReference>
<evidence type="ECO:0000256" key="1">
    <source>
        <dbReference type="ARBA" id="ARBA00004741"/>
    </source>
</evidence>
<dbReference type="PROSITE" id="PS00858">
    <property type="entry name" value="PREPHENATE_DEHYDR_2"/>
    <property type="match status" value="1"/>
</dbReference>
<dbReference type="InterPro" id="IPR045865">
    <property type="entry name" value="ACT-like_dom_sf"/>
</dbReference>
<dbReference type="AlphaFoldDB" id="A0A7W7RVL3"/>
<proteinExistence type="predicted"/>
<dbReference type="SUPFAM" id="SSF53850">
    <property type="entry name" value="Periplasmic binding protein-like II"/>
    <property type="match status" value="1"/>
</dbReference>
<feature type="domain" description="Prephenate dehydratase" evidence="11">
    <location>
        <begin position="3"/>
        <end position="181"/>
    </location>
</feature>
<keyword evidence="4 10" id="KW-0028">Amino-acid biosynthesis</keyword>
<dbReference type="CDD" id="cd04905">
    <property type="entry name" value="ACT_CM-PDT"/>
    <property type="match status" value="1"/>
</dbReference>
<keyword evidence="5 10" id="KW-0057">Aromatic amino acid biosynthesis</keyword>
<evidence type="ECO:0000256" key="7">
    <source>
        <dbReference type="ARBA" id="ARBA00023239"/>
    </source>
</evidence>